<dbReference type="Proteomes" id="UP000009888">
    <property type="component" value="Unassembled WGS sequence"/>
</dbReference>
<proteinExistence type="predicted"/>
<dbReference type="HOGENOM" id="CLU_044824_0_0_11"/>
<dbReference type="AlphaFoldDB" id="K9F210"/>
<dbReference type="EMBL" id="AGWL01000002">
    <property type="protein sequence ID" value="EKU95515.1"/>
    <property type="molecule type" value="Genomic_DNA"/>
</dbReference>
<reference evidence="2 3" key="1">
    <citation type="submission" date="2012-09" db="EMBL/GenBank/DDBJ databases">
        <title>The Genome Sequence of Actinobaculum massiliae ACS-171-V-COL2.</title>
        <authorList>
            <consortium name="The Broad Institute Genome Sequencing Platform"/>
            <person name="Earl A."/>
            <person name="Ward D."/>
            <person name="Feldgarden M."/>
            <person name="Gevers D."/>
            <person name="Saerens B."/>
            <person name="Vaneechoutte M."/>
            <person name="Walker B."/>
            <person name="Young S.K."/>
            <person name="Zeng Q."/>
            <person name="Gargeya S."/>
            <person name="Fitzgerald M."/>
            <person name="Haas B."/>
            <person name="Abouelleil A."/>
            <person name="Alvarado L."/>
            <person name="Arachchi H.M."/>
            <person name="Berlin A."/>
            <person name="Chapman S.B."/>
            <person name="Goldberg J."/>
            <person name="Griggs A."/>
            <person name="Gujja S."/>
            <person name="Hansen M."/>
            <person name="Howarth C."/>
            <person name="Imamovic A."/>
            <person name="Larimer J."/>
            <person name="McCowen C."/>
            <person name="Montmayeur A."/>
            <person name="Murphy C."/>
            <person name="Neiman D."/>
            <person name="Pearson M."/>
            <person name="Priest M."/>
            <person name="Roberts A."/>
            <person name="Saif S."/>
            <person name="Shea T."/>
            <person name="Sisk P."/>
            <person name="Sykes S."/>
            <person name="Wortman J."/>
            <person name="Nusbaum C."/>
            <person name="Birren B."/>
        </authorList>
    </citation>
    <scope>NUCLEOTIDE SEQUENCE [LARGE SCALE GENOMIC DNA]</scope>
    <source>
        <strain evidence="3">ACS-171-V-Col2</strain>
    </source>
</reference>
<feature type="region of interest" description="Disordered" evidence="1">
    <location>
        <begin position="16"/>
        <end position="36"/>
    </location>
</feature>
<keyword evidence="3" id="KW-1185">Reference proteome</keyword>
<evidence type="ECO:0000313" key="2">
    <source>
        <dbReference type="EMBL" id="EKU95515.1"/>
    </source>
</evidence>
<dbReference type="PATRIC" id="fig|883066.3.peg.314"/>
<accession>K9F210</accession>
<gene>
    <name evidence="2" type="ORF">HMPREF9233_00302</name>
</gene>
<evidence type="ECO:0000313" key="3">
    <source>
        <dbReference type="Proteomes" id="UP000009888"/>
    </source>
</evidence>
<dbReference type="STRING" id="202789.GCA_001457435_00380"/>
<comment type="caution">
    <text evidence="2">The sequence shown here is derived from an EMBL/GenBank/DDBJ whole genome shotgun (WGS) entry which is preliminary data.</text>
</comment>
<evidence type="ECO:0000256" key="1">
    <source>
        <dbReference type="SAM" id="MobiDB-lite"/>
    </source>
</evidence>
<dbReference type="RefSeq" id="WP_007000520.1">
    <property type="nucleotide sequence ID" value="NZ_JH992955.1"/>
</dbReference>
<protein>
    <submittedName>
        <fullName evidence="2">CRISPR-associated protein cas7/cse4/casc, subtype I-e</fullName>
    </submittedName>
</protein>
<sequence length="380" mass="41625">MSTFIDVHALHTLPPSNINRDDTGSPKTATFGGVPRQRVSSQAWKHAIRMDFESYLDRSKLGVRTKRAVDVIARQVVEKNPEWLIEDARSAVAEVFTKGGFKLTTPKPKKDQTDVEASPETSYLFFISRRQIENVADFVLQNEEGKVAKKDAQKLLDTEHSVDLAMFGRMVADAPDFNVDASVQVAHAIGVSAATPEFDYFTAVDDVAKESEETGAGMIGTVEMMASTLYRYATVDLEHLAENLGTKAAAVEATVAFVRSFIASMPTGKQNTFANRTLPDLVVVAVRKDRPVSWVNAFEEPVTASGHGVRAEAAKKLVEEASSLEEMYDSPALETLVIAPHSLVDEATALGSVVTRKELLEQLESTLAEQLSEFRDMGEN</sequence>
<dbReference type="eggNOG" id="COG1857">
    <property type="taxonomic scope" value="Bacteria"/>
</dbReference>
<dbReference type="NCBIfam" id="TIGR01869">
    <property type="entry name" value="casC_Cse4"/>
    <property type="match status" value="1"/>
</dbReference>
<name>K9F210_9ACTO</name>
<dbReference type="Pfam" id="PF09344">
    <property type="entry name" value="Cas_CT1975"/>
    <property type="match status" value="1"/>
</dbReference>
<organism evidence="2 3">
    <name type="scientific">Actinobaculum massiliense ACS-171-V-Col2</name>
    <dbReference type="NCBI Taxonomy" id="883066"/>
    <lineage>
        <taxon>Bacteria</taxon>
        <taxon>Bacillati</taxon>
        <taxon>Actinomycetota</taxon>
        <taxon>Actinomycetes</taxon>
        <taxon>Actinomycetales</taxon>
        <taxon>Actinomycetaceae</taxon>
        <taxon>Actinobaculum</taxon>
    </lineage>
</organism>
<dbReference type="InterPro" id="IPR010148">
    <property type="entry name" value="CRISPR-assoc_prot_CT1975"/>
</dbReference>